<keyword evidence="3" id="KW-1185">Reference proteome</keyword>
<evidence type="ECO:0000256" key="1">
    <source>
        <dbReference type="SAM" id="Phobius"/>
    </source>
</evidence>
<dbReference type="KEGG" id="nhy:JQS43_03370"/>
<feature type="transmembrane region" description="Helical" evidence="1">
    <location>
        <begin position="12"/>
        <end position="32"/>
    </location>
</feature>
<dbReference type="EMBL" id="CP070499">
    <property type="protein sequence ID" value="QSB15414.1"/>
    <property type="molecule type" value="Genomic_DNA"/>
</dbReference>
<dbReference type="AlphaFoldDB" id="A0A895YC59"/>
<protein>
    <submittedName>
        <fullName evidence="2">Alkaline shock response membrane anchor protein AmaP</fullName>
    </submittedName>
</protein>
<dbReference type="Proteomes" id="UP000662857">
    <property type="component" value="Chromosome"/>
</dbReference>
<organism evidence="2 3">
    <name type="scientific">Natronosporangium hydrolyticum</name>
    <dbReference type="NCBI Taxonomy" id="2811111"/>
    <lineage>
        <taxon>Bacteria</taxon>
        <taxon>Bacillati</taxon>
        <taxon>Actinomycetota</taxon>
        <taxon>Actinomycetes</taxon>
        <taxon>Micromonosporales</taxon>
        <taxon>Micromonosporaceae</taxon>
        <taxon>Natronosporangium</taxon>
    </lineage>
</organism>
<dbReference type="RefSeq" id="WP_239677596.1">
    <property type="nucleotide sequence ID" value="NZ_CP070499.1"/>
</dbReference>
<gene>
    <name evidence="2" type="primary">amaP</name>
    <name evidence="2" type="ORF">JQS43_03370</name>
</gene>
<evidence type="ECO:0000313" key="2">
    <source>
        <dbReference type="EMBL" id="QSB15414.1"/>
    </source>
</evidence>
<name>A0A895YC59_9ACTN</name>
<dbReference type="NCBIfam" id="NF033218">
    <property type="entry name" value="anchor_AmaP"/>
    <property type="match status" value="1"/>
</dbReference>
<keyword evidence="1" id="KW-1133">Transmembrane helix</keyword>
<feature type="transmembrane region" description="Helical" evidence="1">
    <location>
        <begin position="60"/>
        <end position="81"/>
    </location>
</feature>
<keyword evidence="1" id="KW-0472">Membrane</keyword>
<reference evidence="2" key="1">
    <citation type="submission" date="2021-02" db="EMBL/GenBank/DDBJ databases">
        <title>Natrosporangium hydrolyticum gen. nov., sp. nov, a haloalkaliphilic actinobacterium from a soda solonchak soil.</title>
        <authorList>
            <person name="Sorokin D.Y."/>
            <person name="Khijniak T.V."/>
            <person name="Zakharycheva A.P."/>
            <person name="Boueva O.V."/>
            <person name="Ariskina E.V."/>
            <person name="Hahnke R.L."/>
            <person name="Bunk B."/>
            <person name="Sproer C."/>
            <person name="Schumann P."/>
            <person name="Evtushenko L.I."/>
            <person name="Kublanov I.V."/>
        </authorList>
    </citation>
    <scope>NUCLEOTIDE SEQUENCE</scope>
    <source>
        <strain evidence="2">DSM 106523</strain>
    </source>
</reference>
<proteinExistence type="predicted"/>
<sequence>MERHAAGRNRTGLAITGAVLLVAALAVLARALNLLPGVLGPATDAVGGPRIRELTTDNTWFWVLVAVASVVVALLALGWLLSQLNQGSLRSLRLEPDTRHGTTTVPTRAVTGALEADLTDSPDIRQAQATITGRPSQPRVWVSATLVATADIRGARQRVREALARHRQALTAEELPTTVLLRSGR</sequence>
<keyword evidence="1" id="KW-0812">Transmembrane</keyword>
<evidence type="ECO:0000313" key="3">
    <source>
        <dbReference type="Proteomes" id="UP000662857"/>
    </source>
</evidence>
<accession>A0A895YC59</accession>